<name>A0AAN9SFY7_PSOTE</name>
<keyword evidence="2" id="KW-1185">Reference proteome</keyword>
<accession>A0AAN9SFY7</accession>
<dbReference type="Proteomes" id="UP001386955">
    <property type="component" value="Unassembled WGS sequence"/>
</dbReference>
<gene>
    <name evidence="1" type="ORF">VNO78_16251</name>
</gene>
<dbReference type="AlphaFoldDB" id="A0AAN9SFY7"/>
<evidence type="ECO:0000313" key="1">
    <source>
        <dbReference type="EMBL" id="KAK7395686.1"/>
    </source>
</evidence>
<sequence>MQILRKEYKKSIASKVLAEANKWMERFDYLVVGLGLGRDPFFYDIYLKIHFVCRLFPRGYPTGCVLRIPSSSDDGFNLSKAIWEWILGWSCLTLGRHQIIAGCRSNTVEYTTSLRYEWIFDDSII</sequence>
<proteinExistence type="predicted"/>
<organism evidence="1 2">
    <name type="scientific">Psophocarpus tetragonolobus</name>
    <name type="common">Winged bean</name>
    <name type="synonym">Dolichos tetragonolobus</name>
    <dbReference type="NCBI Taxonomy" id="3891"/>
    <lineage>
        <taxon>Eukaryota</taxon>
        <taxon>Viridiplantae</taxon>
        <taxon>Streptophyta</taxon>
        <taxon>Embryophyta</taxon>
        <taxon>Tracheophyta</taxon>
        <taxon>Spermatophyta</taxon>
        <taxon>Magnoliopsida</taxon>
        <taxon>eudicotyledons</taxon>
        <taxon>Gunneridae</taxon>
        <taxon>Pentapetalae</taxon>
        <taxon>rosids</taxon>
        <taxon>fabids</taxon>
        <taxon>Fabales</taxon>
        <taxon>Fabaceae</taxon>
        <taxon>Papilionoideae</taxon>
        <taxon>50 kb inversion clade</taxon>
        <taxon>NPAAA clade</taxon>
        <taxon>indigoferoid/millettioid clade</taxon>
        <taxon>Phaseoleae</taxon>
        <taxon>Psophocarpus</taxon>
    </lineage>
</organism>
<evidence type="ECO:0000313" key="2">
    <source>
        <dbReference type="Proteomes" id="UP001386955"/>
    </source>
</evidence>
<dbReference type="EMBL" id="JAYMYS010000004">
    <property type="protein sequence ID" value="KAK7395686.1"/>
    <property type="molecule type" value="Genomic_DNA"/>
</dbReference>
<protein>
    <submittedName>
        <fullName evidence="1">Uncharacterized protein</fullName>
    </submittedName>
</protein>
<comment type="caution">
    <text evidence="1">The sequence shown here is derived from an EMBL/GenBank/DDBJ whole genome shotgun (WGS) entry which is preliminary data.</text>
</comment>
<reference evidence="1 2" key="1">
    <citation type="submission" date="2024-01" db="EMBL/GenBank/DDBJ databases">
        <title>The genomes of 5 underutilized Papilionoideae crops provide insights into root nodulation and disease resistanc.</title>
        <authorList>
            <person name="Jiang F."/>
        </authorList>
    </citation>
    <scope>NUCLEOTIDE SEQUENCE [LARGE SCALE GENOMIC DNA]</scope>
    <source>
        <strain evidence="1">DUOXIRENSHENG_FW03</strain>
        <tissue evidence="1">Leaves</tissue>
    </source>
</reference>